<dbReference type="Pfam" id="PF02098">
    <property type="entry name" value="His_binding"/>
    <property type="match status" value="1"/>
</dbReference>
<dbReference type="InterPro" id="IPR012674">
    <property type="entry name" value="Calycin"/>
</dbReference>
<reference evidence="2" key="1">
    <citation type="submission" date="2012-12" db="EMBL/GenBank/DDBJ databases">
        <title>Identification and characterization of a phenylalanine ammonia-lyase gene family in Isatis indigotica Fort.</title>
        <authorList>
            <person name="Liu Q."/>
            <person name="Chen J."/>
            <person name="Zhou X."/>
            <person name="Di P."/>
            <person name="Xiao Y."/>
            <person name="Xuan H."/>
            <person name="Zhang L."/>
            <person name="Chen W."/>
        </authorList>
    </citation>
    <scope>NUCLEOTIDE SEQUENCE</scope>
    <source>
        <tissue evidence="2">Salivary gland</tissue>
    </source>
</reference>
<dbReference type="Gene3D" id="2.40.128.20">
    <property type="match status" value="1"/>
</dbReference>
<dbReference type="GO" id="GO:0043176">
    <property type="term" value="F:amine binding"/>
    <property type="evidence" value="ECO:0007669"/>
    <property type="project" value="InterPro"/>
</dbReference>
<evidence type="ECO:0000313" key="2">
    <source>
        <dbReference type="EMBL" id="JAA65399.1"/>
    </source>
</evidence>
<dbReference type="InterPro" id="IPR002970">
    <property type="entry name" value="Tick_his-bd"/>
</dbReference>
<dbReference type="AlphaFoldDB" id="A0A0K8R4K3"/>
<sequence length="226" mass="26677">MELMHCSFLWCFLAILVEATPGEIRMDEERTYWRYQDIQRALKNPVRESWLYYRTFKRVTDGCEHTCVYAKVSENQPKENVYEFVQKFRLGKEKTSPEKTMTLYATPYKTETHATERENDNAMRVSKTKDAQSGKRYQLIYSDYHTCDILRVLDESSGHACELYLHSNAVAGGVPPICEKVYGNACGKDDASYKQQVYYPWCKNNMEGQYKQLQQRRPNKNRRKKL</sequence>
<protein>
    <submittedName>
        <fullName evidence="2">Putative salivary lipocalin</fullName>
    </submittedName>
</protein>
<feature type="chain" id="PRO_5005516107" evidence="1">
    <location>
        <begin position="20"/>
        <end position="226"/>
    </location>
</feature>
<accession>A0A0K8R4K3</accession>
<dbReference type="SUPFAM" id="SSF50814">
    <property type="entry name" value="Lipocalins"/>
    <property type="match status" value="1"/>
</dbReference>
<keyword evidence="1" id="KW-0732">Signal</keyword>
<dbReference type="EMBL" id="GADI01008409">
    <property type="protein sequence ID" value="JAA65399.1"/>
    <property type="molecule type" value="mRNA"/>
</dbReference>
<evidence type="ECO:0000256" key="1">
    <source>
        <dbReference type="SAM" id="SignalP"/>
    </source>
</evidence>
<dbReference type="GO" id="GO:0030682">
    <property type="term" value="P:symbiont-mediated perturbation of host defenses"/>
    <property type="evidence" value="ECO:0007669"/>
    <property type="project" value="InterPro"/>
</dbReference>
<organism evidence="2">
    <name type="scientific">Ixodes ricinus</name>
    <name type="common">Common tick</name>
    <name type="synonym">Acarus ricinus</name>
    <dbReference type="NCBI Taxonomy" id="34613"/>
    <lineage>
        <taxon>Eukaryota</taxon>
        <taxon>Metazoa</taxon>
        <taxon>Ecdysozoa</taxon>
        <taxon>Arthropoda</taxon>
        <taxon>Chelicerata</taxon>
        <taxon>Arachnida</taxon>
        <taxon>Acari</taxon>
        <taxon>Parasitiformes</taxon>
        <taxon>Ixodida</taxon>
        <taxon>Ixodoidea</taxon>
        <taxon>Ixodidae</taxon>
        <taxon>Ixodinae</taxon>
        <taxon>Ixodes</taxon>
    </lineage>
</organism>
<proteinExistence type="evidence at transcript level"/>
<name>A0A0K8R4K3_IXORI</name>
<feature type="signal peptide" evidence="1">
    <location>
        <begin position="1"/>
        <end position="19"/>
    </location>
</feature>